<evidence type="ECO:0000256" key="3">
    <source>
        <dbReference type="ARBA" id="ARBA00023163"/>
    </source>
</evidence>
<name>A0A5M8NYV6_9BACT</name>
<dbReference type="InterPro" id="IPR009057">
    <property type="entry name" value="Homeodomain-like_sf"/>
</dbReference>
<sequence>MFAIRKVDFYADKLYLTPKYLSKTVKMNSGKSVNEWINEYVILDAKALLKSTNMTIQQISDELNFPSQSFFGKYFKRQVGVSPKEYKKG</sequence>
<dbReference type="Gene3D" id="1.10.10.60">
    <property type="entry name" value="Homeodomain-like"/>
    <property type="match status" value="1"/>
</dbReference>
<protein>
    <submittedName>
        <fullName evidence="5">Arabinose operon regulatory protein</fullName>
    </submittedName>
</protein>
<dbReference type="GO" id="GO:0003700">
    <property type="term" value="F:DNA-binding transcription factor activity"/>
    <property type="evidence" value="ECO:0007669"/>
    <property type="project" value="InterPro"/>
</dbReference>
<dbReference type="SMART" id="SM00342">
    <property type="entry name" value="HTH_ARAC"/>
    <property type="match status" value="1"/>
</dbReference>
<dbReference type="AlphaFoldDB" id="A0A5M8NYV6"/>
<dbReference type="SUPFAM" id="SSF46689">
    <property type="entry name" value="Homeodomain-like"/>
    <property type="match status" value="1"/>
</dbReference>
<comment type="caution">
    <text evidence="5">The sequence shown here is derived from an EMBL/GenBank/DDBJ whole genome shotgun (WGS) entry which is preliminary data.</text>
</comment>
<dbReference type="InterPro" id="IPR018060">
    <property type="entry name" value="HTH_AraC"/>
</dbReference>
<evidence type="ECO:0000259" key="4">
    <source>
        <dbReference type="PROSITE" id="PS01124"/>
    </source>
</evidence>
<feature type="domain" description="HTH araC/xylS-type" evidence="4">
    <location>
        <begin position="1"/>
        <end position="89"/>
    </location>
</feature>
<reference evidence="5 6" key="1">
    <citation type="submission" date="2019-03" db="EMBL/GenBank/DDBJ databases">
        <title>Single cell metagenomics reveals metabolic interactions within the superorganism composed of flagellate Streblomastix strix and complex community of Bacteroidetes bacteria on its surface.</title>
        <authorList>
            <person name="Treitli S.C."/>
            <person name="Kolisko M."/>
            <person name="Husnik F."/>
            <person name="Keeling P."/>
            <person name="Hampl V."/>
        </authorList>
    </citation>
    <scope>NUCLEOTIDE SEQUENCE [LARGE SCALE GENOMIC DNA]</scope>
    <source>
        <strain evidence="5">St1</strain>
    </source>
</reference>
<evidence type="ECO:0000256" key="1">
    <source>
        <dbReference type="ARBA" id="ARBA00023015"/>
    </source>
</evidence>
<evidence type="ECO:0000256" key="2">
    <source>
        <dbReference type="ARBA" id="ARBA00023125"/>
    </source>
</evidence>
<keyword evidence="3" id="KW-0804">Transcription</keyword>
<dbReference type="PROSITE" id="PS01124">
    <property type="entry name" value="HTH_ARAC_FAMILY_2"/>
    <property type="match status" value="1"/>
</dbReference>
<dbReference type="PANTHER" id="PTHR43280:SF32">
    <property type="entry name" value="TRANSCRIPTIONAL REGULATORY PROTEIN"/>
    <property type="match status" value="1"/>
</dbReference>
<dbReference type="InterPro" id="IPR020449">
    <property type="entry name" value="Tscrpt_reg_AraC-type_HTH"/>
</dbReference>
<accession>A0A5M8NYV6</accession>
<keyword evidence="2" id="KW-0238">DNA-binding</keyword>
<dbReference type="Proteomes" id="UP000324575">
    <property type="component" value="Unassembled WGS sequence"/>
</dbReference>
<dbReference type="PRINTS" id="PR00032">
    <property type="entry name" value="HTHARAC"/>
</dbReference>
<evidence type="ECO:0000313" key="6">
    <source>
        <dbReference type="Proteomes" id="UP000324575"/>
    </source>
</evidence>
<dbReference type="GO" id="GO:0043565">
    <property type="term" value="F:sequence-specific DNA binding"/>
    <property type="evidence" value="ECO:0007669"/>
    <property type="project" value="InterPro"/>
</dbReference>
<dbReference type="PANTHER" id="PTHR43280">
    <property type="entry name" value="ARAC-FAMILY TRANSCRIPTIONAL REGULATOR"/>
    <property type="match status" value="1"/>
</dbReference>
<proteinExistence type="predicted"/>
<dbReference type="EMBL" id="SNRX01000021">
    <property type="protein sequence ID" value="KAA6301333.1"/>
    <property type="molecule type" value="Genomic_DNA"/>
</dbReference>
<organism evidence="5 6">
    <name type="scientific">Candidatus Ordinivivax streblomastigis</name>
    <dbReference type="NCBI Taxonomy" id="2540710"/>
    <lineage>
        <taxon>Bacteria</taxon>
        <taxon>Pseudomonadati</taxon>
        <taxon>Bacteroidota</taxon>
        <taxon>Bacteroidia</taxon>
        <taxon>Bacteroidales</taxon>
        <taxon>Candidatus Ordinivivax</taxon>
    </lineage>
</organism>
<keyword evidence="1" id="KW-0805">Transcription regulation</keyword>
<evidence type="ECO:0000313" key="5">
    <source>
        <dbReference type="EMBL" id="KAA6301333.1"/>
    </source>
</evidence>
<gene>
    <name evidence="5" type="ORF">EZS26_002530</name>
</gene>
<dbReference type="Pfam" id="PF12833">
    <property type="entry name" value="HTH_18"/>
    <property type="match status" value="1"/>
</dbReference>